<comment type="caution">
    <text evidence="1">The sequence shown here is derived from an EMBL/GenBank/DDBJ whole genome shotgun (WGS) entry which is preliminary data.</text>
</comment>
<evidence type="ECO:0000313" key="1">
    <source>
        <dbReference type="EMBL" id="MPM07319.1"/>
    </source>
</evidence>
<organism evidence="1">
    <name type="scientific">bioreactor metagenome</name>
    <dbReference type="NCBI Taxonomy" id="1076179"/>
    <lineage>
        <taxon>unclassified sequences</taxon>
        <taxon>metagenomes</taxon>
        <taxon>ecological metagenomes</taxon>
    </lineage>
</organism>
<reference evidence="1" key="1">
    <citation type="submission" date="2019-08" db="EMBL/GenBank/DDBJ databases">
        <authorList>
            <person name="Kucharzyk K."/>
            <person name="Murdoch R.W."/>
            <person name="Higgins S."/>
            <person name="Loffler F."/>
        </authorList>
    </citation>
    <scope>NUCLEOTIDE SEQUENCE</scope>
</reference>
<dbReference type="EMBL" id="VSSQ01001322">
    <property type="protein sequence ID" value="MPM07319.1"/>
    <property type="molecule type" value="Genomic_DNA"/>
</dbReference>
<protein>
    <recommendedName>
        <fullName evidence="2">DUF4412 domain-containing protein</fullName>
    </recommendedName>
</protein>
<proteinExistence type="predicted"/>
<name>A0A644WU90_9ZZZZ</name>
<evidence type="ECO:0008006" key="2">
    <source>
        <dbReference type="Google" id="ProtNLM"/>
    </source>
</evidence>
<gene>
    <name evidence="1" type="ORF">SDC9_53625</name>
</gene>
<dbReference type="AlphaFoldDB" id="A0A644WU90"/>
<sequence>MFLMSIFILIGWNIAQKQKEFEGVIWYKMEFYKLDGTPFTFQMIDPGSYCKISIKKGRFIQEYPQSLLSTVIYDSKKNTEYSLFDNADSIYSNDLSSKIDIASSYSILDTTTQILGYLCKAINLKSDSINTTLFYAEDLYANPKRFSNWVTESYNIYAEKSESIYLKRVDIIDRAGTDYDLVIIMTAFSIEEKKIPNSAFRLPKLPIVKLH</sequence>
<accession>A0A644WU90</accession>